<proteinExistence type="inferred from homology"/>
<dbReference type="CDD" id="cd22277">
    <property type="entry name" value="DPBB_EXLB_N"/>
    <property type="match status" value="1"/>
</dbReference>
<dbReference type="PRINTS" id="PR00829">
    <property type="entry name" value="LOLP1ALLERGN"/>
</dbReference>
<dbReference type="Pfam" id="PF01357">
    <property type="entry name" value="Expansin_C"/>
    <property type="match status" value="1"/>
</dbReference>
<dbReference type="Proteomes" id="UP001652623">
    <property type="component" value="Chromosome 6"/>
</dbReference>
<dbReference type="PANTHER" id="PTHR31692">
    <property type="entry name" value="EXPANSIN-B3"/>
    <property type="match status" value="1"/>
</dbReference>
<feature type="domain" description="Expansin-like CBD" evidence="6">
    <location>
        <begin position="163"/>
        <end position="245"/>
    </location>
</feature>
<sequence>MRFTIEKHIVFLGLVVLFPLICTSQSTFKSSRATYYDSPDDYGNPRGACGFGEYGRTVNYGNVAGVSRLYRNGTGCGACYQVTCTNPRYCSYDGVNIVVTDYGQGDRTDFILSSRAYTKLAKPNMALELFALGVVDVEYRRISCKFSGYNLMFKVNENSRYPQYLAIIILYAEGQNDITAVELSQENDDEWKPMRKAFGAVFDFSNPPEGSISLRFQVKGSAGNTWVQSNNAIPSYWKPGAAYDSNIQLT</sequence>
<dbReference type="Gene3D" id="2.40.40.10">
    <property type="entry name" value="RlpA-like domain"/>
    <property type="match status" value="1"/>
</dbReference>
<reference evidence="8" key="1">
    <citation type="submission" date="2025-08" db="UniProtKB">
        <authorList>
            <consortium name="RefSeq"/>
        </authorList>
    </citation>
    <scope>IDENTIFICATION</scope>
    <source>
        <tissue evidence="8">Seedling</tissue>
    </source>
</reference>
<dbReference type="PANTHER" id="PTHR31692:SF2">
    <property type="entry name" value="EXPANSIN-LIKE B1"/>
    <property type="match status" value="1"/>
</dbReference>
<protein>
    <submittedName>
        <fullName evidence="8">Expansin-like B1</fullName>
    </submittedName>
</protein>
<evidence type="ECO:0000256" key="2">
    <source>
        <dbReference type="ARBA" id="ARBA00022525"/>
    </source>
</evidence>
<evidence type="ECO:0000256" key="4">
    <source>
        <dbReference type="SAM" id="SignalP"/>
    </source>
</evidence>
<dbReference type="Pfam" id="PF03330">
    <property type="entry name" value="DPBB_1"/>
    <property type="match status" value="1"/>
</dbReference>
<dbReference type="InterPro" id="IPR036749">
    <property type="entry name" value="Expansin_CBD_sf"/>
</dbReference>
<dbReference type="InParanoid" id="A0A6P4AHB7"/>
<evidence type="ECO:0000259" key="5">
    <source>
        <dbReference type="PROSITE" id="PS50842"/>
    </source>
</evidence>
<dbReference type="AlphaFoldDB" id="A0A6P4AHB7"/>
<feature type="signal peptide" evidence="4">
    <location>
        <begin position="1"/>
        <end position="24"/>
    </location>
</feature>
<dbReference type="InterPro" id="IPR007118">
    <property type="entry name" value="Expan_Lol_pI"/>
</dbReference>
<dbReference type="InterPro" id="IPR005795">
    <property type="entry name" value="LolPI"/>
</dbReference>
<keyword evidence="7" id="KW-1185">Reference proteome</keyword>
<dbReference type="GO" id="GO:0005576">
    <property type="term" value="C:extracellular region"/>
    <property type="evidence" value="ECO:0007669"/>
    <property type="project" value="UniProtKB-SubCell"/>
</dbReference>
<dbReference type="PROSITE" id="PS50843">
    <property type="entry name" value="EXPANSIN_CBD"/>
    <property type="match status" value="1"/>
</dbReference>
<dbReference type="SUPFAM" id="SSF49590">
    <property type="entry name" value="PHL pollen allergen"/>
    <property type="match status" value="1"/>
</dbReference>
<dbReference type="PRINTS" id="PR01225">
    <property type="entry name" value="EXPANSNFAMLY"/>
</dbReference>
<feature type="domain" description="Expansin-like EG45" evidence="5">
    <location>
        <begin position="46"/>
        <end position="149"/>
    </location>
</feature>
<dbReference type="InterPro" id="IPR007112">
    <property type="entry name" value="Expansin/allergen_DPBB_dom"/>
</dbReference>
<comment type="similarity">
    <text evidence="3">Belongs to the expansin family.</text>
</comment>
<keyword evidence="2" id="KW-0964">Secreted</keyword>
<keyword evidence="4" id="KW-0732">Signal</keyword>
<dbReference type="GeneID" id="107430374"/>
<dbReference type="InterPro" id="IPR009009">
    <property type="entry name" value="RlpA-like_DPBB"/>
</dbReference>
<dbReference type="InterPro" id="IPR036908">
    <property type="entry name" value="RlpA-like_sf"/>
</dbReference>
<dbReference type="FunCoup" id="A0A6P4AHB7">
    <property type="interactions" value="1"/>
</dbReference>
<dbReference type="PROSITE" id="PS50842">
    <property type="entry name" value="EXPANSIN_EG45"/>
    <property type="match status" value="1"/>
</dbReference>
<name>A0A6P4AHB7_ZIZJJ</name>
<dbReference type="RefSeq" id="XP_015896693.3">
    <property type="nucleotide sequence ID" value="XM_016041207.4"/>
</dbReference>
<dbReference type="InterPro" id="IPR007117">
    <property type="entry name" value="Expansin_CBD"/>
</dbReference>
<dbReference type="SUPFAM" id="SSF50685">
    <property type="entry name" value="Barwin-like endoglucanases"/>
    <property type="match status" value="1"/>
</dbReference>
<comment type="subcellular location">
    <subcellularLocation>
        <location evidence="1">Secreted</location>
    </subcellularLocation>
</comment>
<evidence type="ECO:0000256" key="1">
    <source>
        <dbReference type="ARBA" id="ARBA00004613"/>
    </source>
</evidence>
<organism evidence="7 8">
    <name type="scientific">Ziziphus jujuba</name>
    <name type="common">Chinese jujube</name>
    <name type="synonym">Ziziphus sativa</name>
    <dbReference type="NCBI Taxonomy" id="326968"/>
    <lineage>
        <taxon>Eukaryota</taxon>
        <taxon>Viridiplantae</taxon>
        <taxon>Streptophyta</taxon>
        <taxon>Embryophyta</taxon>
        <taxon>Tracheophyta</taxon>
        <taxon>Spermatophyta</taxon>
        <taxon>Magnoliopsida</taxon>
        <taxon>eudicotyledons</taxon>
        <taxon>Gunneridae</taxon>
        <taxon>Pentapetalae</taxon>
        <taxon>rosids</taxon>
        <taxon>fabids</taxon>
        <taxon>Rosales</taxon>
        <taxon>Rhamnaceae</taxon>
        <taxon>Paliureae</taxon>
        <taxon>Ziziphus</taxon>
    </lineage>
</organism>
<accession>A0A6P4AHB7</accession>
<dbReference type="GO" id="GO:0009653">
    <property type="term" value="P:anatomical structure morphogenesis"/>
    <property type="evidence" value="ECO:0007669"/>
    <property type="project" value="UniProtKB-ARBA"/>
</dbReference>
<feature type="chain" id="PRO_5028319962" evidence="4">
    <location>
        <begin position="25"/>
        <end position="250"/>
    </location>
</feature>
<evidence type="ECO:0000259" key="6">
    <source>
        <dbReference type="PROSITE" id="PS50843"/>
    </source>
</evidence>
<evidence type="ECO:0000313" key="7">
    <source>
        <dbReference type="Proteomes" id="UP001652623"/>
    </source>
</evidence>
<dbReference type="Gene3D" id="2.60.40.760">
    <property type="entry name" value="Expansin, cellulose-binding-like domain"/>
    <property type="match status" value="1"/>
</dbReference>
<dbReference type="KEGG" id="zju:107430374"/>
<evidence type="ECO:0000256" key="3">
    <source>
        <dbReference type="RuleBase" id="RU003460"/>
    </source>
</evidence>
<evidence type="ECO:0000313" key="8">
    <source>
        <dbReference type="RefSeq" id="XP_015896693.3"/>
    </source>
</evidence>
<gene>
    <name evidence="8" type="primary">LOC107430374</name>
</gene>